<evidence type="ECO:0000259" key="1">
    <source>
        <dbReference type="PROSITE" id="PS50994"/>
    </source>
</evidence>
<reference evidence="2" key="1">
    <citation type="submission" date="2024-01" db="EMBL/GenBank/DDBJ databases">
        <authorList>
            <person name="Webb A."/>
        </authorList>
    </citation>
    <scope>NUCLEOTIDE SEQUENCE</scope>
    <source>
        <strain evidence="2">Pm1</strain>
    </source>
</reference>
<dbReference type="Gene3D" id="1.10.340.70">
    <property type="match status" value="1"/>
</dbReference>
<dbReference type="PANTHER" id="PTHR37984:SF5">
    <property type="entry name" value="PROTEIN NYNRIN-LIKE"/>
    <property type="match status" value="1"/>
</dbReference>
<dbReference type="InterPro" id="IPR050951">
    <property type="entry name" value="Retrovirus_Pol_polyprotein"/>
</dbReference>
<dbReference type="InterPro" id="IPR041588">
    <property type="entry name" value="Integrase_H2C2"/>
</dbReference>
<gene>
    <name evidence="2" type="ORF">PM001_LOCUS32891</name>
</gene>
<comment type="caution">
    <text evidence="2">The sequence shown here is derived from an EMBL/GenBank/DDBJ whole genome shotgun (WGS) entry which is preliminary data.</text>
</comment>
<proteinExistence type="predicted"/>
<dbReference type="InterPro" id="IPR012337">
    <property type="entry name" value="RNaseH-like_sf"/>
</dbReference>
<feature type="domain" description="Integrase catalytic" evidence="1">
    <location>
        <begin position="119"/>
        <end position="175"/>
    </location>
</feature>
<dbReference type="AlphaFoldDB" id="A0AAV1VN60"/>
<protein>
    <recommendedName>
        <fullName evidence="1">Integrase catalytic domain-containing protein</fullName>
    </recommendedName>
</protein>
<dbReference type="Gene3D" id="3.30.420.10">
    <property type="entry name" value="Ribonuclease H-like superfamily/Ribonuclease H"/>
    <property type="match status" value="1"/>
</dbReference>
<dbReference type="SUPFAM" id="SSF53098">
    <property type="entry name" value="Ribonuclease H-like"/>
    <property type="match status" value="1"/>
</dbReference>
<dbReference type="GO" id="GO:0015074">
    <property type="term" value="P:DNA integration"/>
    <property type="evidence" value="ECO:0007669"/>
    <property type="project" value="InterPro"/>
</dbReference>
<dbReference type="PANTHER" id="PTHR37984">
    <property type="entry name" value="PROTEIN CBG26694"/>
    <property type="match status" value="1"/>
</dbReference>
<evidence type="ECO:0000313" key="2">
    <source>
        <dbReference type="EMBL" id="CAK7947741.1"/>
    </source>
</evidence>
<dbReference type="FunFam" id="1.10.340.70:FF:000001">
    <property type="entry name" value="Retrovirus-related Pol polyprotein from transposon gypsy-like Protein"/>
    <property type="match status" value="1"/>
</dbReference>
<dbReference type="EMBL" id="CAKLBY020000380">
    <property type="protein sequence ID" value="CAK7947741.1"/>
    <property type="molecule type" value="Genomic_DNA"/>
</dbReference>
<accession>A0AAV1VN60</accession>
<dbReference type="PROSITE" id="PS50994">
    <property type="entry name" value="INTEGRASE"/>
    <property type="match status" value="1"/>
</dbReference>
<name>A0AAV1VN60_9STRA</name>
<organism evidence="2 3">
    <name type="scientific">Peronospora matthiolae</name>
    <dbReference type="NCBI Taxonomy" id="2874970"/>
    <lineage>
        <taxon>Eukaryota</taxon>
        <taxon>Sar</taxon>
        <taxon>Stramenopiles</taxon>
        <taxon>Oomycota</taxon>
        <taxon>Peronosporomycetes</taxon>
        <taxon>Peronosporales</taxon>
        <taxon>Peronosporaceae</taxon>
        <taxon>Peronospora</taxon>
    </lineage>
</organism>
<dbReference type="InterPro" id="IPR036397">
    <property type="entry name" value="RNaseH_sf"/>
</dbReference>
<dbReference type="Proteomes" id="UP001162060">
    <property type="component" value="Unassembled WGS sequence"/>
</dbReference>
<dbReference type="InterPro" id="IPR001584">
    <property type="entry name" value="Integrase_cat-core"/>
</dbReference>
<sequence>MAKLSADEAKMCALIAPDYEVDQSGLLFLCPRSNTEVDDRTELARLVVPEQLQQDFLHHYHTSLEGGHQGIGRTYQRIRTNFHWRGLYRSVQRYVGECVDCETGKGRPVDRGGSPGNMQLTYPFQIIAMDHIPSLPRSVKGNTELLLWVDLFSGYVIAKASSSRSAQTIAESYGE</sequence>
<dbReference type="Pfam" id="PF17921">
    <property type="entry name" value="Integrase_H2C2"/>
    <property type="match status" value="1"/>
</dbReference>
<dbReference type="GO" id="GO:0003676">
    <property type="term" value="F:nucleic acid binding"/>
    <property type="evidence" value="ECO:0007669"/>
    <property type="project" value="InterPro"/>
</dbReference>
<evidence type="ECO:0000313" key="3">
    <source>
        <dbReference type="Proteomes" id="UP001162060"/>
    </source>
</evidence>